<protein>
    <submittedName>
        <fullName evidence="3">CAP domain-containing protein</fullName>
    </submittedName>
    <submittedName>
        <fullName evidence="4">Serine protease</fullName>
    </submittedName>
</protein>
<dbReference type="EMBL" id="JHEG04000001">
    <property type="protein sequence ID" value="KAF3884949.1"/>
    <property type="molecule type" value="Genomic_DNA"/>
</dbReference>
<dbReference type="PANTHER" id="PTHR31157:SF1">
    <property type="entry name" value="SCP DOMAIN-CONTAINING PROTEIN"/>
    <property type="match status" value="1"/>
</dbReference>
<evidence type="ECO:0000313" key="4">
    <source>
        <dbReference type="EMBL" id="KIE09302.1"/>
    </source>
</evidence>
<evidence type="ECO:0000259" key="2">
    <source>
        <dbReference type="Pfam" id="PF00188"/>
    </source>
</evidence>
<evidence type="ECO:0000313" key="5">
    <source>
        <dbReference type="Proteomes" id="UP000029738"/>
    </source>
</evidence>
<name>A0A0C1N3V1_9CYAN</name>
<dbReference type="GO" id="GO:0006508">
    <property type="term" value="P:proteolysis"/>
    <property type="evidence" value="ECO:0007669"/>
    <property type="project" value="UniProtKB-KW"/>
</dbReference>
<dbReference type="OrthoDB" id="7550377at2"/>
<sequence>MRRNSLGVFFPIALIASCGFPFITFDPSVAKPKNLNSTVIREDNSVVAARSGYLSTLEQQVVAEMNRVRMNPQAYIPIMESYRQRFQGKKVKLSDRVILLTQEGAPAVDEALAFLRTARPLNPLTISKGMSLGARDHVQDSGPKGHTGHKGTDGSNPSLRINRYGNWISTAGENISYGPNTATDIVMQLIIDDGVPDRGHRKNLFNPNFSVAGVAYGTHTKYRTMCVITYAGGYKEK</sequence>
<dbReference type="Proteomes" id="UP000029738">
    <property type="component" value="Unassembled WGS sequence"/>
</dbReference>
<dbReference type="GO" id="GO:0008233">
    <property type="term" value="F:peptidase activity"/>
    <property type="evidence" value="ECO:0007669"/>
    <property type="project" value="UniProtKB-KW"/>
</dbReference>
<feature type="domain" description="SCP" evidence="2">
    <location>
        <begin position="115"/>
        <end position="228"/>
    </location>
</feature>
<dbReference type="RefSeq" id="WP_038089013.1">
    <property type="nucleotide sequence ID" value="NZ_JHEG04000001.1"/>
</dbReference>
<feature type="region of interest" description="Disordered" evidence="1">
    <location>
        <begin position="134"/>
        <end position="156"/>
    </location>
</feature>
<dbReference type="CDD" id="cd05379">
    <property type="entry name" value="CAP_bacterial"/>
    <property type="match status" value="1"/>
</dbReference>
<dbReference type="InterPro" id="IPR035940">
    <property type="entry name" value="CAP_sf"/>
</dbReference>
<reference evidence="3" key="2">
    <citation type="submission" date="2019-11" db="EMBL/GenBank/DDBJ databases">
        <title>Improved Assembly of Tolypothrix boutellei genome.</title>
        <authorList>
            <person name="Sarangi A.N."/>
            <person name="Mukherjee M."/>
            <person name="Ghosh S."/>
            <person name="Singh D."/>
            <person name="Das A."/>
            <person name="Kant S."/>
            <person name="Prusty A."/>
            <person name="Tripathy S."/>
        </authorList>
    </citation>
    <scope>NUCLEOTIDE SEQUENCE</scope>
    <source>
        <strain evidence="3">VB521301</strain>
    </source>
</reference>
<dbReference type="PANTHER" id="PTHR31157">
    <property type="entry name" value="SCP DOMAIN-CONTAINING PROTEIN"/>
    <property type="match status" value="1"/>
</dbReference>
<keyword evidence="4" id="KW-0378">Hydrolase</keyword>
<organism evidence="4">
    <name type="scientific">Tolypothrix bouteillei VB521301</name>
    <dbReference type="NCBI Taxonomy" id="1479485"/>
    <lineage>
        <taxon>Bacteria</taxon>
        <taxon>Bacillati</taxon>
        <taxon>Cyanobacteriota</taxon>
        <taxon>Cyanophyceae</taxon>
        <taxon>Nostocales</taxon>
        <taxon>Tolypothrichaceae</taxon>
        <taxon>Tolypothrix</taxon>
    </lineage>
</organism>
<proteinExistence type="predicted"/>
<dbReference type="EMBL" id="JHEG02000058">
    <property type="protein sequence ID" value="KIE09302.1"/>
    <property type="molecule type" value="Genomic_DNA"/>
</dbReference>
<dbReference type="Gene3D" id="3.40.33.10">
    <property type="entry name" value="CAP"/>
    <property type="match status" value="1"/>
</dbReference>
<dbReference type="SUPFAM" id="SSF55797">
    <property type="entry name" value="PR-1-like"/>
    <property type="match status" value="1"/>
</dbReference>
<gene>
    <name evidence="4" type="ORF">DA73_0233570</name>
    <name evidence="3" type="ORF">DA73_0400005345</name>
</gene>
<evidence type="ECO:0000313" key="3">
    <source>
        <dbReference type="EMBL" id="KAF3884949.1"/>
    </source>
</evidence>
<dbReference type="AlphaFoldDB" id="A0A0C1N3V1"/>
<reference evidence="4" key="1">
    <citation type="journal article" date="2015" name="Genome Announc.">
        <title>Draft Genome Sequence of Tolypothrix boutellei Strain VB521301.</title>
        <authorList>
            <person name="Chandrababunaidu M.M."/>
            <person name="Singh D."/>
            <person name="Sen D."/>
            <person name="Bhan S."/>
            <person name="Das S."/>
            <person name="Gupta A."/>
            <person name="Adhikary S.P."/>
            <person name="Tripathy S."/>
        </authorList>
    </citation>
    <scope>NUCLEOTIDE SEQUENCE</scope>
    <source>
        <strain evidence="4">VB521301</strain>
    </source>
</reference>
<evidence type="ECO:0000256" key="1">
    <source>
        <dbReference type="SAM" id="MobiDB-lite"/>
    </source>
</evidence>
<dbReference type="STRING" id="1479485.DA73_0233570"/>
<accession>A0A0C1N3V1</accession>
<dbReference type="PROSITE" id="PS51257">
    <property type="entry name" value="PROKAR_LIPOPROTEIN"/>
    <property type="match status" value="1"/>
</dbReference>
<keyword evidence="5" id="KW-1185">Reference proteome</keyword>
<comment type="caution">
    <text evidence="4">The sequence shown here is derived from an EMBL/GenBank/DDBJ whole genome shotgun (WGS) entry which is preliminary data.</text>
</comment>
<dbReference type="InterPro" id="IPR014044">
    <property type="entry name" value="CAP_dom"/>
</dbReference>
<dbReference type="Pfam" id="PF00188">
    <property type="entry name" value="CAP"/>
    <property type="match status" value="1"/>
</dbReference>
<keyword evidence="4" id="KW-0645">Protease</keyword>